<keyword evidence="2" id="KW-1185">Reference proteome</keyword>
<dbReference type="Proteomes" id="UP000887116">
    <property type="component" value="Unassembled WGS sequence"/>
</dbReference>
<proteinExistence type="predicted"/>
<organism evidence="1 2">
    <name type="scientific">Trichonephila clavata</name>
    <name type="common">Joro spider</name>
    <name type="synonym">Nephila clavata</name>
    <dbReference type="NCBI Taxonomy" id="2740835"/>
    <lineage>
        <taxon>Eukaryota</taxon>
        <taxon>Metazoa</taxon>
        <taxon>Ecdysozoa</taxon>
        <taxon>Arthropoda</taxon>
        <taxon>Chelicerata</taxon>
        <taxon>Arachnida</taxon>
        <taxon>Araneae</taxon>
        <taxon>Araneomorphae</taxon>
        <taxon>Entelegynae</taxon>
        <taxon>Araneoidea</taxon>
        <taxon>Nephilidae</taxon>
        <taxon>Trichonephila</taxon>
    </lineage>
</organism>
<protein>
    <submittedName>
        <fullName evidence="1">Uncharacterized protein</fullName>
    </submittedName>
</protein>
<comment type="caution">
    <text evidence="1">The sequence shown here is derived from an EMBL/GenBank/DDBJ whole genome shotgun (WGS) entry which is preliminary data.</text>
</comment>
<dbReference type="OrthoDB" id="10400977at2759"/>
<reference evidence="1" key="1">
    <citation type="submission" date="2020-07" db="EMBL/GenBank/DDBJ databases">
        <title>Multicomponent nature underlies the extraordinary mechanical properties of spider dragline silk.</title>
        <authorList>
            <person name="Kono N."/>
            <person name="Nakamura H."/>
            <person name="Mori M."/>
            <person name="Yoshida Y."/>
            <person name="Ohtoshi R."/>
            <person name="Malay A.D."/>
            <person name="Moran D.A.P."/>
            <person name="Tomita M."/>
            <person name="Numata K."/>
            <person name="Arakawa K."/>
        </authorList>
    </citation>
    <scope>NUCLEOTIDE SEQUENCE</scope>
</reference>
<gene>
    <name evidence="1" type="ORF">TNCT_217871</name>
</gene>
<accession>A0A8X6HB52</accession>
<evidence type="ECO:0000313" key="1">
    <source>
        <dbReference type="EMBL" id="GFR20339.1"/>
    </source>
</evidence>
<name>A0A8X6HB52_TRICU</name>
<dbReference type="EMBL" id="BMAO01037811">
    <property type="protein sequence ID" value="GFR20339.1"/>
    <property type="molecule type" value="Genomic_DNA"/>
</dbReference>
<dbReference type="AlphaFoldDB" id="A0A8X6HB52"/>
<sequence length="77" mass="8740">MFLANIDDNTAYYEIPANLVCAHPKGHLVGRALDWSEVIGYSMVSGETTHFATLKQELTDRFPVLQNRSEFEAQFFS</sequence>
<evidence type="ECO:0000313" key="2">
    <source>
        <dbReference type="Proteomes" id="UP000887116"/>
    </source>
</evidence>